<dbReference type="InterPro" id="IPR041457">
    <property type="entry name" value="CxC2_KDZ-assoc"/>
</dbReference>
<reference evidence="2 3" key="1">
    <citation type="journal article" date="2019" name="Nat. Ecol. Evol.">
        <title>Megaphylogeny resolves global patterns of mushroom evolution.</title>
        <authorList>
            <person name="Varga T."/>
            <person name="Krizsan K."/>
            <person name="Foldi C."/>
            <person name="Dima B."/>
            <person name="Sanchez-Garcia M."/>
            <person name="Sanchez-Ramirez S."/>
            <person name="Szollosi G.J."/>
            <person name="Szarkandi J.G."/>
            <person name="Papp V."/>
            <person name="Albert L."/>
            <person name="Andreopoulos W."/>
            <person name="Angelini C."/>
            <person name="Antonin V."/>
            <person name="Barry K.W."/>
            <person name="Bougher N.L."/>
            <person name="Buchanan P."/>
            <person name="Buyck B."/>
            <person name="Bense V."/>
            <person name="Catcheside P."/>
            <person name="Chovatia M."/>
            <person name="Cooper J."/>
            <person name="Damon W."/>
            <person name="Desjardin D."/>
            <person name="Finy P."/>
            <person name="Geml J."/>
            <person name="Haridas S."/>
            <person name="Hughes K."/>
            <person name="Justo A."/>
            <person name="Karasinski D."/>
            <person name="Kautmanova I."/>
            <person name="Kiss B."/>
            <person name="Kocsube S."/>
            <person name="Kotiranta H."/>
            <person name="LaButti K.M."/>
            <person name="Lechner B.E."/>
            <person name="Liimatainen K."/>
            <person name="Lipzen A."/>
            <person name="Lukacs Z."/>
            <person name="Mihaltcheva S."/>
            <person name="Morgado L.N."/>
            <person name="Niskanen T."/>
            <person name="Noordeloos M.E."/>
            <person name="Ohm R.A."/>
            <person name="Ortiz-Santana B."/>
            <person name="Ovrebo C."/>
            <person name="Racz N."/>
            <person name="Riley R."/>
            <person name="Savchenko A."/>
            <person name="Shiryaev A."/>
            <person name="Soop K."/>
            <person name="Spirin V."/>
            <person name="Szebenyi C."/>
            <person name="Tomsovsky M."/>
            <person name="Tulloss R.E."/>
            <person name="Uehling J."/>
            <person name="Grigoriev I.V."/>
            <person name="Vagvolgyi C."/>
            <person name="Papp T."/>
            <person name="Martin F.M."/>
            <person name="Miettinen O."/>
            <person name="Hibbett D.S."/>
            <person name="Nagy L.G."/>
        </authorList>
    </citation>
    <scope>NUCLEOTIDE SEQUENCE [LARGE SCALE GENOMIC DNA]</scope>
    <source>
        <strain evidence="2 3">CBS 962.96</strain>
    </source>
</reference>
<organism evidence="2 3">
    <name type="scientific">Dendrothele bispora (strain CBS 962.96)</name>
    <dbReference type="NCBI Taxonomy" id="1314807"/>
    <lineage>
        <taxon>Eukaryota</taxon>
        <taxon>Fungi</taxon>
        <taxon>Dikarya</taxon>
        <taxon>Basidiomycota</taxon>
        <taxon>Agaricomycotina</taxon>
        <taxon>Agaricomycetes</taxon>
        <taxon>Agaricomycetidae</taxon>
        <taxon>Agaricales</taxon>
        <taxon>Agaricales incertae sedis</taxon>
        <taxon>Dendrothele</taxon>
    </lineage>
</organism>
<proteinExistence type="predicted"/>
<dbReference type="Proteomes" id="UP000297245">
    <property type="component" value="Unassembled WGS sequence"/>
</dbReference>
<gene>
    <name evidence="2" type="ORF">K435DRAFT_591483</name>
</gene>
<name>A0A4S8LCL4_DENBC</name>
<feature type="non-terminal residue" evidence="2">
    <location>
        <position position="1"/>
    </location>
</feature>
<feature type="domain" description="CxC2-like cysteine cluster KDZ transposase-associated" evidence="1">
    <location>
        <begin position="41"/>
        <end position="126"/>
    </location>
</feature>
<sequence>KKETQAKNWLEKVIPQLIVPFMDLMSSTQDLRHEPPPSFQTTPCSCPHTQMINVLIIQFNRIEELQVPYCSQCQLVAVQLVRNGLFPCAPFRPSLAVDIRVLDFVRRLFLRIALNHTAWCNTLEEYLRAQGYRIQGTDPLRRRFANALMWFNSLHDAVTAHVRDSI</sequence>
<protein>
    <recommendedName>
        <fullName evidence="1">CxC2-like cysteine cluster KDZ transposase-associated domain-containing protein</fullName>
    </recommendedName>
</protein>
<evidence type="ECO:0000259" key="1">
    <source>
        <dbReference type="Pfam" id="PF18803"/>
    </source>
</evidence>
<accession>A0A4S8LCL4</accession>
<dbReference type="OrthoDB" id="3200967at2759"/>
<keyword evidence="3" id="KW-1185">Reference proteome</keyword>
<dbReference type="EMBL" id="ML179486">
    <property type="protein sequence ID" value="THU86666.1"/>
    <property type="molecule type" value="Genomic_DNA"/>
</dbReference>
<evidence type="ECO:0000313" key="3">
    <source>
        <dbReference type="Proteomes" id="UP000297245"/>
    </source>
</evidence>
<evidence type="ECO:0000313" key="2">
    <source>
        <dbReference type="EMBL" id="THU86666.1"/>
    </source>
</evidence>
<dbReference type="AlphaFoldDB" id="A0A4S8LCL4"/>
<dbReference type="Pfam" id="PF18803">
    <property type="entry name" value="CxC2"/>
    <property type="match status" value="1"/>
</dbReference>
<feature type="non-terminal residue" evidence="2">
    <location>
        <position position="166"/>
    </location>
</feature>